<evidence type="ECO:0000313" key="1">
    <source>
        <dbReference type="EMBL" id="SNX47812.1"/>
    </source>
</evidence>
<reference evidence="2" key="1">
    <citation type="submission" date="2016-06" db="EMBL/GenBank/DDBJ databases">
        <authorList>
            <person name="Rodrigo-Torres L."/>
            <person name="Arahal R.D."/>
            <person name="Lucena T."/>
        </authorList>
    </citation>
    <scope>NUCLEOTIDE SEQUENCE [LARGE SCALE GENOMIC DNA]</scope>
    <source>
        <strain evidence="2">CECT8203</strain>
    </source>
</reference>
<keyword evidence="2" id="KW-1185">Reference proteome</keyword>
<evidence type="ECO:0000313" key="2">
    <source>
        <dbReference type="Proteomes" id="UP000219336"/>
    </source>
</evidence>
<protein>
    <submittedName>
        <fullName evidence="1">Uncharacterized protein</fullName>
    </submittedName>
</protein>
<proteinExistence type="predicted"/>
<dbReference type="AlphaFoldDB" id="A0A240EGL7"/>
<dbReference type="EMBL" id="OANU01000014">
    <property type="protein sequence ID" value="SNX47812.1"/>
    <property type="molecule type" value="Genomic_DNA"/>
</dbReference>
<sequence>MENEAKSPKKDSYLERNWKGPVITIRKSYFSIGALDELLILDDIGYVKKE</sequence>
<accession>A0A240EGL7</accession>
<organism evidence="1 2">
    <name type="scientific">Vibrio thalassae</name>
    <dbReference type="NCBI Taxonomy" id="1243014"/>
    <lineage>
        <taxon>Bacteria</taxon>
        <taxon>Pseudomonadati</taxon>
        <taxon>Pseudomonadota</taxon>
        <taxon>Gammaproteobacteria</taxon>
        <taxon>Vibrionales</taxon>
        <taxon>Vibrionaceae</taxon>
        <taxon>Vibrio</taxon>
    </lineage>
</organism>
<gene>
    <name evidence="1" type="ORF">VTH8203_01427</name>
</gene>
<name>A0A240EGL7_9VIBR</name>
<dbReference type="Proteomes" id="UP000219336">
    <property type="component" value="Unassembled WGS sequence"/>
</dbReference>